<dbReference type="Proteomes" id="UP001431019">
    <property type="component" value="Unassembled WGS sequence"/>
</dbReference>
<dbReference type="InterPro" id="IPR021317">
    <property type="entry name" value="DUF2917"/>
</dbReference>
<name>A0ABS8K0G0_9BURK</name>
<accession>A0ABS8K0G0</accession>
<dbReference type="Pfam" id="PF11142">
    <property type="entry name" value="DUF2917"/>
    <property type="match status" value="1"/>
</dbReference>
<evidence type="ECO:0000313" key="2">
    <source>
        <dbReference type="Proteomes" id="UP001431019"/>
    </source>
</evidence>
<comment type="caution">
    <text evidence="1">The sequence shown here is derived from an EMBL/GenBank/DDBJ whole genome shotgun (WGS) entry which is preliminary data.</text>
</comment>
<dbReference type="RefSeq" id="WP_230511924.1">
    <property type="nucleotide sequence ID" value="NZ_JAJITD010000012.1"/>
</dbReference>
<reference evidence="1 2" key="1">
    <citation type="submission" date="2021-11" db="EMBL/GenBank/DDBJ databases">
        <authorList>
            <person name="Oh E.-T."/>
            <person name="Kim S.-B."/>
        </authorList>
    </citation>
    <scope>NUCLEOTIDE SEQUENCE [LARGE SCALE GENOMIC DNA]</scope>
    <source>
        <strain evidence="1 2">MMS20-SJTR3</strain>
    </source>
</reference>
<evidence type="ECO:0000313" key="1">
    <source>
        <dbReference type="EMBL" id="MCC8395568.1"/>
    </source>
</evidence>
<protein>
    <submittedName>
        <fullName evidence="1">DUF2917 domain-containing protein</fullName>
    </submittedName>
</protein>
<gene>
    <name evidence="1" type="ORF">LJ656_23570</name>
</gene>
<proteinExistence type="predicted"/>
<sequence>MEEASQQFLYSRSTQDGARTAISLPRVVIYFAVDPATTVTWRICADSELRVHGNARLWLTRHRSPYDYWLQPGETIRLERGERIWLSVEDDASAEVSVTSPHVERHRILRRWFTRRRAWVFGSLMPRRRS</sequence>
<organism evidence="1 2">
    <name type="scientific">Paraburkholderia sejongensis</name>
    <dbReference type="NCBI Taxonomy" id="2886946"/>
    <lineage>
        <taxon>Bacteria</taxon>
        <taxon>Pseudomonadati</taxon>
        <taxon>Pseudomonadota</taxon>
        <taxon>Betaproteobacteria</taxon>
        <taxon>Burkholderiales</taxon>
        <taxon>Burkholderiaceae</taxon>
        <taxon>Paraburkholderia</taxon>
    </lineage>
</organism>
<keyword evidence="2" id="KW-1185">Reference proteome</keyword>
<dbReference type="EMBL" id="JAJITD010000012">
    <property type="protein sequence ID" value="MCC8395568.1"/>
    <property type="molecule type" value="Genomic_DNA"/>
</dbReference>